<dbReference type="PANTHER" id="PTHR10584:SF166">
    <property type="entry name" value="RIBOKINASE"/>
    <property type="match status" value="1"/>
</dbReference>
<dbReference type="STRING" id="947013.SAMN04488109_0535"/>
<accession>A0A1M5KCD1</accession>
<gene>
    <name evidence="4" type="ORF">SAMN04488109_0535</name>
</gene>
<keyword evidence="5" id="KW-1185">Reference proteome</keyword>
<evidence type="ECO:0000256" key="2">
    <source>
        <dbReference type="ARBA" id="ARBA00022777"/>
    </source>
</evidence>
<evidence type="ECO:0000313" key="5">
    <source>
        <dbReference type="Proteomes" id="UP000184212"/>
    </source>
</evidence>
<evidence type="ECO:0000313" key="4">
    <source>
        <dbReference type="EMBL" id="SHG49833.1"/>
    </source>
</evidence>
<dbReference type="SUPFAM" id="SSF53613">
    <property type="entry name" value="Ribokinase-like"/>
    <property type="match status" value="1"/>
</dbReference>
<dbReference type="AlphaFoldDB" id="A0A1M5KCD1"/>
<sequence length="324" mass="36463">MKRIAVLGPIPRDHIVTHQGDLIQKWGCVTHPVIALSTLAGDKIEIIPVCHVRQVDLDNVKEVFGGYEGINTKHLTTKNDQGDIISLRFLDMNNRIERQTGFMDPIVPADVKSLLNCKVFVFIPISDYEVSLDTLKFLKENSKGTIIFDAHGPTTACLFNGERQRKFWIDRDHWLPYIDVLKMNLEEAHASWFKKEYETSDYFVESDEVDRDELGKFAAHCLNMGVKCVYITVDSRGCLTYYKEKGKIVEHMVPAVPVDNVVDTTGCGDSFAGGVGFGLLQKPTDYVGAARYGNALGALRTQGKTFAVFKSLEDTNKLIRETYF</sequence>
<dbReference type="RefSeq" id="WP_073130833.1">
    <property type="nucleotide sequence ID" value="NZ_FQWQ01000001.1"/>
</dbReference>
<evidence type="ECO:0000259" key="3">
    <source>
        <dbReference type="Pfam" id="PF00294"/>
    </source>
</evidence>
<dbReference type="GO" id="GO:0016301">
    <property type="term" value="F:kinase activity"/>
    <property type="evidence" value="ECO:0007669"/>
    <property type="project" value="UniProtKB-KW"/>
</dbReference>
<evidence type="ECO:0000256" key="1">
    <source>
        <dbReference type="ARBA" id="ARBA00022679"/>
    </source>
</evidence>
<dbReference type="PANTHER" id="PTHR10584">
    <property type="entry name" value="SUGAR KINASE"/>
    <property type="match status" value="1"/>
</dbReference>
<keyword evidence="2 4" id="KW-0418">Kinase</keyword>
<protein>
    <submittedName>
        <fullName evidence="4">Adenosine kinase</fullName>
    </submittedName>
</protein>
<dbReference type="Gene3D" id="3.40.1190.20">
    <property type="match status" value="1"/>
</dbReference>
<dbReference type="InterPro" id="IPR029056">
    <property type="entry name" value="Ribokinase-like"/>
</dbReference>
<dbReference type="Pfam" id="PF00294">
    <property type="entry name" value="PfkB"/>
    <property type="match status" value="1"/>
</dbReference>
<dbReference type="Proteomes" id="UP000184212">
    <property type="component" value="Unassembled WGS sequence"/>
</dbReference>
<dbReference type="EMBL" id="FQWQ01000001">
    <property type="protein sequence ID" value="SHG49833.1"/>
    <property type="molecule type" value="Genomic_DNA"/>
</dbReference>
<feature type="domain" description="Carbohydrate kinase PfkB" evidence="3">
    <location>
        <begin position="172"/>
        <end position="302"/>
    </location>
</feature>
<organism evidence="4 5">
    <name type="scientific">Chryseolinea serpens</name>
    <dbReference type="NCBI Taxonomy" id="947013"/>
    <lineage>
        <taxon>Bacteria</taxon>
        <taxon>Pseudomonadati</taxon>
        <taxon>Bacteroidota</taxon>
        <taxon>Cytophagia</taxon>
        <taxon>Cytophagales</taxon>
        <taxon>Fulvivirgaceae</taxon>
        <taxon>Chryseolinea</taxon>
    </lineage>
</organism>
<dbReference type="OrthoDB" id="9813569at2"/>
<keyword evidence="1" id="KW-0808">Transferase</keyword>
<name>A0A1M5KCD1_9BACT</name>
<dbReference type="InterPro" id="IPR011611">
    <property type="entry name" value="PfkB_dom"/>
</dbReference>
<reference evidence="4 5" key="1">
    <citation type="submission" date="2016-11" db="EMBL/GenBank/DDBJ databases">
        <authorList>
            <person name="Jaros S."/>
            <person name="Januszkiewicz K."/>
            <person name="Wedrychowicz H."/>
        </authorList>
    </citation>
    <scope>NUCLEOTIDE SEQUENCE [LARGE SCALE GENOMIC DNA]</scope>
    <source>
        <strain evidence="4 5">DSM 24574</strain>
    </source>
</reference>
<proteinExistence type="predicted"/>